<dbReference type="AlphaFoldDB" id="F7NME2"/>
<reference evidence="5 6" key="1">
    <citation type="journal article" date="2011" name="EMBO J.">
        <title>Structural diversity of bacterial flagellar motors.</title>
        <authorList>
            <person name="Chen S."/>
            <person name="Beeby M."/>
            <person name="Murphy G.E."/>
            <person name="Leadbetter J.R."/>
            <person name="Hendrixson D.R."/>
            <person name="Briegel A."/>
            <person name="Li Z."/>
            <person name="Shi J."/>
            <person name="Tocheva E.I."/>
            <person name="Muller A."/>
            <person name="Dobro M.J."/>
            <person name="Jensen G.J."/>
        </authorList>
    </citation>
    <scope>NUCLEOTIDE SEQUENCE [LARGE SCALE GENOMIC DNA]</scope>
    <source>
        <strain evidence="5 6">DSM 6540</strain>
    </source>
</reference>
<evidence type="ECO:0000256" key="1">
    <source>
        <dbReference type="ARBA" id="ARBA00023015"/>
    </source>
</evidence>
<dbReference type="SUPFAM" id="SSF46689">
    <property type="entry name" value="Homeodomain-like"/>
    <property type="match status" value="2"/>
</dbReference>
<dbReference type="RefSeq" id="WP_004097590.1">
    <property type="nucleotide sequence ID" value="NZ_AFGF01000166.1"/>
</dbReference>
<sequence>MKHDLIGRHYERMIQEHYLIPVSCDGTGIHYRVSRKYGEGTARRLMLGEGLDINYWHGFSASCLELNNVCLQPDMLEISCCLEGSMQVGLYEPNEQYELAAGQMMFYYHKNFLPSYRLSAWEYTGFSVHVHHDYLAGWLAPGCVGQLDDEWRCNIGLLMRQQRLLVRNAPLALLRLAGEIQSGPPVSHVAAFLAFQAKVMDFVSGSLQAREEKVDDGALPPRDLDLVNRARQYLQEHLYQPPSIAELARILHTNSGTLKRNFKRAYQTTIYGYVKQQRLEKSLNLLKHTDLSIADIASEVGYANPSKYATAFKLHTGMTPSEYKKNRG</sequence>
<dbReference type="Gene3D" id="1.10.10.60">
    <property type="entry name" value="Homeodomain-like"/>
    <property type="match status" value="1"/>
</dbReference>
<dbReference type="SMART" id="SM00342">
    <property type="entry name" value="HTH_ARAC"/>
    <property type="match status" value="1"/>
</dbReference>
<dbReference type="PROSITE" id="PS01124">
    <property type="entry name" value="HTH_ARAC_FAMILY_2"/>
    <property type="match status" value="1"/>
</dbReference>
<dbReference type="STRING" id="1009370.ALO_16247"/>
<keyword evidence="6" id="KW-1185">Reference proteome</keyword>
<keyword evidence="2" id="KW-0238">DNA-binding</keyword>
<gene>
    <name evidence="5" type="ORF">ALO_16247</name>
</gene>
<proteinExistence type="predicted"/>
<keyword evidence="3" id="KW-0804">Transcription</keyword>
<keyword evidence="1" id="KW-0805">Transcription regulation</keyword>
<evidence type="ECO:0000256" key="3">
    <source>
        <dbReference type="ARBA" id="ARBA00023163"/>
    </source>
</evidence>
<dbReference type="InterPro" id="IPR009057">
    <property type="entry name" value="Homeodomain-like_sf"/>
</dbReference>
<dbReference type="PANTHER" id="PTHR47893:SF1">
    <property type="entry name" value="REGULATORY PROTEIN PCHR"/>
    <property type="match status" value="1"/>
</dbReference>
<comment type="caution">
    <text evidence="5">The sequence shown here is derived from an EMBL/GenBank/DDBJ whole genome shotgun (WGS) entry which is preliminary data.</text>
</comment>
<dbReference type="PROSITE" id="PS00041">
    <property type="entry name" value="HTH_ARAC_FAMILY_1"/>
    <property type="match status" value="1"/>
</dbReference>
<evidence type="ECO:0000313" key="5">
    <source>
        <dbReference type="EMBL" id="EGO62787.1"/>
    </source>
</evidence>
<dbReference type="PRINTS" id="PR00032">
    <property type="entry name" value="HTHARAC"/>
</dbReference>
<dbReference type="GO" id="GO:0043565">
    <property type="term" value="F:sequence-specific DNA binding"/>
    <property type="evidence" value="ECO:0007669"/>
    <property type="project" value="InterPro"/>
</dbReference>
<dbReference type="eggNOG" id="COG2207">
    <property type="taxonomic scope" value="Bacteria"/>
</dbReference>
<evidence type="ECO:0000259" key="4">
    <source>
        <dbReference type="PROSITE" id="PS01124"/>
    </source>
</evidence>
<name>F7NME2_9FIRM</name>
<dbReference type="InterPro" id="IPR020449">
    <property type="entry name" value="Tscrpt_reg_AraC-type_HTH"/>
</dbReference>
<dbReference type="GO" id="GO:0003700">
    <property type="term" value="F:DNA-binding transcription factor activity"/>
    <property type="evidence" value="ECO:0007669"/>
    <property type="project" value="InterPro"/>
</dbReference>
<dbReference type="InterPro" id="IPR018062">
    <property type="entry name" value="HTH_AraC-typ_CS"/>
</dbReference>
<feature type="domain" description="HTH araC/xylS-type" evidence="4">
    <location>
        <begin position="228"/>
        <end position="326"/>
    </location>
</feature>
<dbReference type="PANTHER" id="PTHR47893">
    <property type="entry name" value="REGULATORY PROTEIN PCHR"/>
    <property type="match status" value="1"/>
</dbReference>
<dbReference type="Proteomes" id="UP000003240">
    <property type="component" value="Unassembled WGS sequence"/>
</dbReference>
<dbReference type="EMBL" id="AFGF01000166">
    <property type="protein sequence ID" value="EGO62787.1"/>
    <property type="molecule type" value="Genomic_DNA"/>
</dbReference>
<accession>F7NME2</accession>
<dbReference type="InterPro" id="IPR018060">
    <property type="entry name" value="HTH_AraC"/>
</dbReference>
<evidence type="ECO:0000256" key="2">
    <source>
        <dbReference type="ARBA" id="ARBA00023125"/>
    </source>
</evidence>
<dbReference type="InterPro" id="IPR053142">
    <property type="entry name" value="PchR_regulatory_protein"/>
</dbReference>
<evidence type="ECO:0000313" key="6">
    <source>
        <dbReference type="Proteomes" id="UP000003240"/>
    </source>
</evidence>
<organism evidence="5 6">
    <name type="scientific">Acetonema longum DSM 6540</name>
    <dbReference type="NCBI Taxonomy" id="1009370"/>
    <lineage>
        <taxon>Bacteria</taxon>
        <taxon>Bacillati</taxon>
        <taxon>Bacillota</taxon>
        <taxon>Negativicutes</taxon>
        <taxon>Acetonemataceae</taxon>
        <taxon>Acetonema</taxon>
    </lineage>
</organism>
<protein>
    <submittedName>
        <fullName evidence="5">AraC family transcriptional regulator</fullName>
    </submittedName>
</protein>
<dbReference type="Pfam" id="PF12833">
    <property type="entry name" value="HTH_18"/>
    <property type="match status" value="1"/>
</dbReference>